<comment type="caution">
    <text evidence="3">The sequence shown here is derived from an EMBL/GenBank/DDBJ whole genome shotgun (WGS) entry which is preliminary data.</text>
</comment>
<feature type="region of interest" description="Disordered" evidence="1">
    <location>
        <begin position="139"/>
        <end position="164"/>
    </location>
</feature>
<sequence>MAMNISRDIDNEDQLFQFDPYDPANSGAQQPEAEPLISAAYDDDEGIAVHCSLSVEKGKWPASLPMPIRPATTVVHDVFDALSPASASSSQTPPAGAASSSLSPSTFGSHADIYSSPASMSPQFLESLDLVTHAPSAQLDDVHDDSGLGKGKGKGKEQAPTLPPLTFSPTELIYSQTEWPSSNFPSSPGPSSYGSRMEPPAPVASPVSNDIQALHLDARPPSPALPRLPTRSRSLSNLSIHSTRSVRSLNQVKLRLGASKGASSLARKLLFRKREGSGSTPSTPRTETPREAQIIDSPDIHATQGGCFAPWCGELKATPDEPIITTLNNIDFALNSEQPNLALYNSNHAFLKHKGRSNSSPLPLSAFDSFLPSTTDIFIPIPLVTRNYFDECLPKELKLHIFRLLIAMHEEDHARGVADKTWTFARAASSKGRWVGREKGVRDLIKFSRVSKSWQQLVFDGQLWANLDLHAFPQLPAALVKRVADLGGRFVKSVDLSGHAHLLSSTLLDVADSICLRHPSPECTQLTTINLQGCTSLTTRSLHHLLIRSPLLETLNVRGLTAVTNTTFDILSVYCRKLIYLNAGRCANMDADGVRALAANTLARGDLLRLKDLRLSGLKNITDGMMASLGKASPYLEVLDLSYARQLHNSAVEAFVACDDSDSDESLGVQTLVLSAREAGRDANDSGRYRRRVTALRHLCLSSCLLLTDIACANLAHAVPKLEFLELAGIGAELRDEGLVHLLDTTPHIRRLDLEDAADITDAVLAALTPTALADDRAGGAPGLGTPSAAREPGHALEHLVISQASEITDSALLALIRACTRLRVLEADNTRMGAGVLKEFVRTARRRATPDARIVAIDCRAVGENAVRALADMTRPRLGWRAHAARKLKYVDARDDVAEDLKVGQDECDEARVVVKSFYSWQTVDSVKAAREKRRKRNARRAGNESGGMVSEEEEGGGSGRPMRWWSPGGSRRLTLSGTNSPELTPELTGGAGDGCRLM</sequence>
<feature type="region of interest" description="Disordered" evidence="1">
    <location>
        <begin position="1"/>
        <end position="31"/>
    </location>
</feature>
<feature type="compositionally biased region" description="Basic residues" evidence="1">
    <location>
        <begin position="932"/>
        <end position="941"/>
    </location>
</feature>
<evidence type="ECO:0000259" key="2">
    <source>
        <dbReference type="Pfam" id="PF12937"/>
    </source>
</evidence>
<gene>
    <name evidence="3" type="ORF">HGRIS_008411</name>
</gene>
<dbReference type="PANTHER" id="PTHR13318">
    <property type="entry name" value="PARTNER OF PAIRED, ISOFORM B-RELATED"/>
    <property type="match status" value="1"/>
</dbReference>
<proteinExistence type="predicted"/>
<feature type="region of interest" description="Disordered" evidence="1">
    <location>
        <begin position="270"/>
        <end position="290"/>
    </location>
</feature>
<dbReference type="SMART" id="SM00367">
    <property type="entry name" value="LRR_CC"/>
    <property type="match status" value="8"/>
</dbReference>
<feature type="compositionally biased region" description="Low complexity" evidence="1">
    <location>
        <begin position="84"/>
        <end position="105"/>
    </location>
</feature>
<name>A0ABR3J7V5_9AGAR</name>
<evidence type="ECO:0000313" key="3">
    <source>
        <dbReference type="EMBL" id="KAL0951739.1"/>
    </source>
</evidence>
<feature type="compositionally biased region" description="Polar residues" evidence="1">
    <location>
        <begin position="975"/>
        <end position="984"/>
    </location>
</feature>
<dbReference type="EMBL" id="JASNQZ010000011">
    <property type="protein sequence ID" value="KAL0951739.1"/>
    <property type="molecule type" value="Genomic_DNA"/>
</dbReference>
<dbReference type="SUPFAM" id="SSF81383">
    <property type="entry name" value="F-box domain"/>
    <property type="match status" value="1"/>
</dbReference>
<dbReference type="Gene3D" id="3.80.10.10">
    <property type="entry name" value="Ribonuclease Inhibitor"/>
    <property type="match status" value="3"/>
</dbReference>
<dbReference type="InterPro" id="IPR001810">
    <property type="entry name" value="F-box_dom"/>
</dbReference>
<feature type="compositionally biased region" description="Gly residues" evidence="1">
    <location>
        <begin position="991"/>
        <end position="1000"/>
    </location>
</feature>
<dbReference type="Proteomes" id="UP001556367">
    <property type="component" value="Unassembled WGS sequence"/>
</dbReference>
<organism evidence="3 4">
    <name type="scientific">Hohenbuehelia grisea</name>
    <dbReference type="NCBI Taxonomy" id="104357"/>
    <lineage>
        <taxon>Eukaryota</taxon>
        <taxon>Fungi</taxon>
        <taxon>Dikarya</taxon>
        <taxon>Basidiomycota</taxon>
        <taxon>Agaricomycotina</taxon>
        <taxon>Agaricomycetes</taxon>
        <taxon>Agaricomycetidae</taxon>
        <taxon>Agaricales</taxon>
        <taxon>Pleurotineae</taxon>
        <taxon>Pleurotaceae</taxon>
        <taxon>Hohenbuehelia</taxon>
    </lineage>
</organism>
<dbReference type="InterPro" id="IPR006553">
    <property type="entry name" value="Leu-rich_rpt_Cys-con_subtyp"/>
</dbReference>
<dbReference type="SUPFAM" id="SSF52047">
    <property type="entry name" value="RNI-like"/>
    <property type="match status" value="1"/>
</dbReference>
<feature type="compositionally biased region" description="Low complexity" evidence="1">
    <location>
        <begin position="277"/>
        <end position="286"/>
    </location>
</feature>
<dbReference type="Pfam" id="PF12937">
    <property type="entry name" value="F-box-like"/>
    <property type="match status" value="1"/>
</dbReference>
<protein>
    <recommendedName>
        <fullName evidence="2">F-box domain-containing protein</fullName>
    </recommendedName>
</protein>
<feature type="region of interest" description="Disordered" evidence="1">
    <location>
        <begin position="178"/>
        <end position="203"/>
    </location>
</feature>
<accession>A0ABR3J7V5</accession>
<dbReference type="InterPro" id="IPR032675">
    <property type="entry name" value="LRR_dom_sf"/>
</dbReference>
<feature type="domain" description="F-box" evidence="2">
    <location>
        <begin position="442"/>
        <end position="469"/>
    </location>
</feature>
<feature type="region of interest" description="Disordered" evidence="1">
    <location>
        <begin position="84"/>
        <end position="108"/>
    </location>
</feature>
<reference evidence="4" key="1">
    <citation type="submission" date="2024-06" db="EMBL/GenBank/DDBJ databases">
        <title>Multi-omics analyses provide insights into the biosynthesis of the anticancer antibiotic pleurotin in Hohenbuehelia grisea.</title>
        <authorList>
            <person name="Weaver J.A."/>
            <person name="Alberti F."/>
        </authorList>
    </citation>
    <scope>NUCLEOTIDE SEQUENCE [LARGE SCALE GENOMIC DNA]</scope>
    <source>
        <strain evidence="4">T-177</strain>
    </source>
</reference>
<dbReference type="InterPro" id="IPR036047">
    <property type="entry name" value="F-box-like_dom_sf"/>
</dbReference>
<feature type="region of interest" description="Disordered" evidence="1">
    <location>
        <begin position="932"/>
        <end position="1000"/>
    </location>
</feature>
<keyword evidence="4" id="KW-1185">Reference proteome</keyword>
<feature type="compositionally biased region" description="Low complexity" evidence="1">
    <location>
        <begin position="180"/>
        <end position="195"/>
    </location>
</feature>
<evidence type="ECO:0000313" key="4">
    <source>
        <dbReference type="Proteomes" id="UP001556367"/>
    </source>
</evidence>
<evidence type="ECO:0000256" key="1">
    <source>
        <dbReference type="SAM" id="MobiDB-lite"/>
    </source>
</evidence>